<dbReference type="EMBL" id="CP001032">
    <property type="protein sequence ID" value="ACB73664.1"/>
    <property type="molecule type" value="Genomic_DNA"/>
</dbReference>
<dbReference type="AlphaFoldDB" id="B1ZQZ7"/>
<dbReference type="RefSeq" id="WP_012373202.1">
    <property type="nucleotide sequence ID" value="NC_010571.1"/>
</dbReference>
<name>B1ZQZ7_OPITP</name>
<gene>
    <name evidence="1" type="ordered locus">Oter_0374</name>
</gene>
<reference evidence="1 2" key="1">
    <citation type="journal article" date="2011" name="J. Bacteriol.">
        <title>Genome sequence of the verrucomicrobium Opitutus terrae PB90-1, an abundant inhabitant of rice paddy soil ecosystems.</title>
        <authorList>
            <person name="van Passel M.W."/>
            <person name="Kant R."/>
            <person name="Palva A."/>
            <person name="Copeland A."/>
            <person name="Lucas S."/>
            <person name="Lapidus A."/>
            <person name="Glavina del Rio T."/>
            <person name="Pitluck S."/>
            <person name="Goltsman E."/>
            <person name="Clum A."/>
            <person name="Sun H."/>
            <person name="Schmutz J."/>
            <person name="Larimer F.W."/>
            <person name="Land M.L."/>
            <person name="Hauser L."/>
            <person name="Kyrpides N."/>
            <person name="Mikhailova N."/>
            <person name="Richardson P.P."/>
            <person name="Janssen P.H."/>
            <person name="de Vos W.M."/>
            <person name="Smidt H."/>
        </authorList>
    </citation>
    <scope>NUCLEOTIDE SEQUENCE [LARGE SCALE GENOMIC DNA]</scope>
    <source>
        <strain evidence="2">DSM 11246 / JCM 15787 / PB90-1</strain>
    </source>
</reference>
<evidence type="ECO:0000313" key="1">
    <source>
        <dbReference type="EMBL" id="ACB73664.1"/>
    </source>
</evidence>
<protein>
    <submittedName>
        <fullName evidence="1">Uncharacterized protein</fullName>
    </submittedName>
</protein>
<sequence>MLPAASSSPTHRILQATAADEALAEVTLATRFNEARPMRSLLRLWQLDERVHALLHRVGVHRALVSVAPPAAVAQSDTYTALAGTGVGFVVQLAALCAWRDRWGRQALLEYPTSTHGLWSALVWSGTGQRPGIPAALASRRA</sequence>
<proteinExistence type="predicted"/>
<dbReference type="HOGENOM" id="CLU_1813860_0_0_0"/>
<accession>B1ZQZ7</accession>
<dbReference type="Proteomes" id="UP000007013">
    <property type="component" value="Chromosome"/>
</dbReference>
<keyword evidence="2" id="KW-1185">Reference proteome</keyword>
<dbReference type="KEGG" id="ote:Oter_0374"/>
<evidence type="ECO:0000313" key="2">
    <source>
        <dbReference type="Proteomes" id="UP000007013"/>
    </source>
</evidence>
<organism evidence="1 2">
    <name type="scientific">Opitutus terrae (strain DSM 11246 / JCM 15787 / PB90-1)</name>
    <dbReference type="NCBI Taxonomy" id="452637"/>
    <lineage>
        <taxon>Bacteria</taxon>
        <taxon>Pseudomonadati</taxon>
        <taxon>Verrucomicrobiota</taxon>
        <taxon>Opitutia</taxon>
        <taxon>Opitutales</taxon>
        <taxon>Opitutaceae</taxon>
        <taxon>Opitutus</taxon>
    </lineage>
</organism>